<dbReference type="PANTHER" id="PTHR23150:SF36">
    <property type="entry name" value="HERCYNINE OXYGENASE"/>
    <property type="match status" value="1"/>
</dbReference>
<dbReference type="SUPFAM" id="SSF56436">
    <property type="entry name" value="C-type lectin-like"/>
    <property type="match status" value="1"/>
</dbReference>
<name>A0A4R6UG53_9GAMM</name>
<dbReference type="InterPro" id="IPR042095">
    <property type="entry name" value="SUMF_sf"/>
</dbReference>
<feature type="domain" description="Sulfatase-modifying factor enzyme-like" evidence="1">
    <location>
        <begin position="192"/>
        <end position="308"/>
    </location>
</feature>
<dbReference type="InterPro" id="IPR051043">
    <property type="entry name" value="Sulfatase_Mod_Factor_Kinase"/>
</dbReference>
<dbReference type="OrthoDB" id="9768004at2"/>
<gene>
    <name evidence="2" type="ORF">EV696_12744</name>
</gene>
<accession>A0A4R6UG53</accession>
<organism evidence="2 3">
    <name type="scientific">Permianibacter aggregans</name>
    <dbReference type="NCBI Taxonomy" id="1510150"/>
    <lineage>
        <taxon>Bacteria</taxon>
        <taxon>Pseudomonadati</taxon>
        <taxon>Pseudomonadota</taxon>
        <taxon>Gammaproteobacteria</taxon>
        <taxon>Pseudomonadales</taxon>
        <taxon>Pseudomonadaceae</taxon>
        <taxon>Permianibacter</taxon>
    </lineage>
</organism>
<dbReference type="SUPFAM" id="SSF109854">
    <property type="entry name" value="DinB/YfiT-like putative metalloenzymes"/>
    <property type="match status" value="1"/>
</dbReference>
<dbReference type="Gene3D" id="3.90.1580.10">
    <property type="entry name" value="paralog of FGE (formylglycine-generating enzyme)"/>
    <property type="match status" value="2"/>
</dbReference>
<dbReference type="Proteomes" id="UP000295375">
    <property type="component" value="Unassembled WGS sequence"/>
</dbReference>
<dbReference type="Pfam" id="PF03781">
    <property type="entry name" value="FGE-sulfatase"/>
    <property type="match status" value="1"/>
</dbReference>
<evidence type="ECO:0000313" key="3">
    <source>
        <dbReference type="Proteomes" id="UP000295375"/>
    </source>
</evidence>
<dbReference type="PANTHER" id="PTHR23150">
    <property type="entry name" value="SULFATASE MODIFYING FACTOR 1, 2"/>
    <property type="match status" value="1"/>
</dbReference>
<dbReference type="AlphaFoldDB" id="A0A4R6UG53"/>
<sequence>MKGNVRVLQHSEFSPDMLSQLLQQQRLFTLDYLQRLVDNDWIGPQHPELNPPLWEWLHLVWFQEYWCLRYRGEQQPLFASMMPDADARFDSSLLAHDNRWWVTLPDIETSFDYGQRVLTQVLEKIAGNLHAPYFVELSLYHEAMHEENFMRRAQLLSQSFRTPPQHSLGQSLLIDLPAQIVTLAPPAEKMFAFDNEKGHEQQSIAAVNIMNRLVTEFEFAEFVDAGGYQQEAHWSQRGWQWRTQQQAEQPLYWQRENGRWQLREFTFWRPPHVDQAMRYLNVYEAEAYGNWRGGRLPNSAEWLAASRDARFVIAPCWEWLQNRFEPYQGFSPDPYRDYSQTSFHSHQELRGHSPLLHTGLCRTGFRNYFAPARRDTCSGFRLVFSG</sequence>
<keyword evidence="3" id="KW-1185">Reference proteome</keyword>
<protein>
    <submittedName>
        <fullName evidence="2">Ergothioneine biosynthesis protein EgtB</fullName>
    </submittedName>
</protein>
<dbReference type="InterPro" id="IPR034660">
    <property type="entry name" value="DinB/YfiT-like"/>
</dbReference>
<dbReference type="InterPro" id="IPR016187">
    <property type="entry name" value="CTDL_fold"/>
</dbReference>
<comment type="caution">
    <text evidence="2">The sequence shown here is derived from an EMBL/GenBank/DDBJ whole genome shotgun (WGS) entry which is preliminary data.</text>
</comment>
<proteinExistence type="predicted"/>
<dbReference type="RefSeq" id="WP_133593516.1">
    <property type="nucleotide sequence ID" value="NZ_CP037953.1"/>
</dbReference>
<reference evidence="2 3" key="1">
    <citation type="submission" date="2019-03" db="EMBL/GenBank/DDBJ databases">
        <title>Genomic Encyclopedia of Type Strains, Phase IV (KMG-IV): sequencing the most valuable type-strain genomes for metagenomic binning, comparative biology and taxonomic classification.</title>
        <authorList>
            <person name="Goeker M."/>
        </authorList>
    </citation>
    <scope>NUCLEOTIDE SEQUENCE [LARGE SCALE GENOMIC DNA]</scope>
    <source>
        <strain evidence="2 3">DSM 103792</strain>
    </source>
</reference>
<dbReference type="InterPro" id="IPR005532">
    <property type="entry name" value="SUMF_dom"/>
</dbReference>
<evidence type="ECO:0000259" key="1">
    <source>
        <dbReference type="Pfam" id="PF03781"/>
    </source>
</evidence>
<dbReference type="EMBL" id="SNYM01000027">
    <property type="protein sequence ID" value="TDQ43885.1"/>
    <property type="molecule type" value="Genomic_DNA"/>
</dbReference>
<evidence type="ECO:0000313" key="2">
    <source>
        <dbReference type="EMBL" id="TDQ43885.1"/>
    </source>
</evidence>